<name>A0AAD4KJN1_9EURO</name>
<dbReference type="GeneID" id="70241999"/>
<proteinExistence type="predicted"/>
<evidence type="ECO:0000256" key="6">
    <source>
        <dbReference type="SAM" id="MobiDB-lite"/>
    </source>
</evidence>
<feature type="region of interest" description="Disordered" evidence="6">
    <location>
        <begin position="535"/>
        <end position="567"/>
    </location>
</feature>
<evidence type="ECO:0000313" key="8">
    <source>
        <dbReference type="Proteomes" id="UP001201262"/>
    </source>
</evidence>
<dbReference type="CDD" id="cd00067">
    <property type="entry name" value="GAL4"/>
    <property type="match status" value="1"/>
</dbReference>
<comment type="subcellular location">
    <subcellularLocation>
        <location evidence="1">Nucleus</location>
    </subcellularLocation>
</comment>
<keyword evidence="8" id="KW-1185">Reference proteome</keyword>
<evidence type="ECO:0000256" key="5">
    <source>
        <dbReference type="ARBA" id="ARBA00023242"/>
    </source>
</evidence>
<dbReference type="InterPro" id="IPR051089">
    <property type="entry name" value="prtT"/>
</dbReference>
<keyword evidence="4" id="KW-0804">Transcription</keyword>
<keyword evidence="5" id="KW-0539">Nucleus</keyword>
<dbReference type="GO" id="GO:0000981">
    <property type="term" value="F:DNA-binding transcription factor activity, RNA polymerase II-specific"/>
    <property type="evidence" value="ECO:0007669"/>
    <property type="project" value="InterPro"/>
</dbReference>
<evidence type="ECO:0000256" key="4">
    <source>
        <dbReference type="ARBA" id="ARBA00023163"/>
    </source>
</evidence>
<dbReference type="InterPro" id="IPR036864">
    <property type="entry name" value="Zn2-C6_fun-type_DNA-bd_sf"/>
</dbReference>
<gene>
    <name evidence="7" type="ORF">BGW36DRAFT_301684</name>
</gene>
<dbReference type="AlphaFoldDB" id="A0AAD4KJN1"/>
<dbReference type="Gene3D" id="4.10.240.10">
    <property type="entry name" value="Zn(2)-C6 fungal-type DNA-binding domain"/>
    <property type="match status" value="1"/>
</dbReference>
<dbReference type="CDD" id="cd12148">
    <property type="entry name" value="fungal_TF_MHR"/>
    <property type="match status" value="1"/>
</dbReference>
<evidence type="ECO:0000256" key="1">
    <source>
        <dbReference type="ARBA" id="ARBA00004123"/>
    </source>
</evidence>
<dbReference type="GO" id="GO:0008270">
    <property type="term" value="F:zinc ion binding"/>
    <property type="evidence" value="ECO:0007669"/>
    <property type="project" value="InterPro"/>
</dbReference>
<keyword evidence="2" id="KW-0805">Transcription regulation</keyword>
<dbReference type="PANTHER" id="PTHR31845">
    <property type="entry name" value="FINGER DOMAIN PROTEIN, PUTATIVE-RELATED"/>
    <property type="match status" value="1"/>
</dbReference>
<dbReference type="InterPro" id="IPR001138">
    <property type="entry name" value="Zn2Cys6_DnaBD"/>
</dbReference>
<dbReference type="PANTHER" id="PTHR31845:SF21">
    <property type="entry name" value="REGULATORY PROTEIN LEU3"/>
    <property type="match status" value="1"/>
</dbReference>
<feature type="compositionally biased region" description="Polar residues" evidence="6">
    <location>
        <begin position="53"/>
        <end position="62"/>
    </location>
</feature>
<protein>
    <recommendedName>
        <fullName evidence="9">Transcription factor domain-containing protein</fullName>
    </recommendedName>
</protein>
<feature type="compositionally biased region" description="Polar residues" evidence="6">
    <location>
        <begin position="545"/>
        <end position="567"/>
    </location>
</feature>
<comment type="caution">
    <text evidence="7">The sequence shown here is derived from an EMBL/GenBank/DDBJ whole genome shotgun (WGS) entry which is preliminary data.</text>
</comment>
<dbReference type="RefSeq" id="XP_046068674.1">
    <property type="nucleotide sequence ID" value="XM_046211712.1"/>
</dbReference>
<dbReference type="Proteomes" id="UP001201262">
    <property type="component" value="Unassembled WGS sequence"/>
</dbReference>
<evidence type="ECO:0000256" key="2">
    <source>
        <dbReference type="ARBA" id="ARBA00023015"/>
    </source>
</evidence>
<dbReference type="EMBL" id="JAJTJA010000010">
    <property type="protein sequence ID" value="KAH8692801.1"/>
    <property type="molecule type" value="Genomic_DNA"/>
</dbReference>
<feature type="region of interest" description="Disordered" evidence="6">
    <location>
        <begin position="49"/>
        <end position="71"/>
    </location>
</feature>
<evidence type="ECO:0000256" key="3">
    <source>
        <dbReference type="ARBA" id="ARBA00023125"/>
    </source>
</evidence>
<keyword evidence="3" id="KW-0238">DNA-binding</keyword>
<organism evidence="7 8">
    <name type="scientific">Talaromyces proteolyticus</name>
    <dbReference type="NCBI Taxonomy" id="1131652"/>
    <lineage>
        <taxon>Eukaryota</taxon>
        <taxon>Fungi</taxon>
        <taxon>Dikarya</taxon>
        <taxon>Ascomycota</taxon>
        <taxon>Pezizomycotina</taxon>
        <taxon>Eurotiomycetes</taxon>
        <taxon>Eurotiomycetidae</taxon>
        <taxon>Eurotiales</taxon>
        <taxon>Trichocomaceae</taxon>
        <taxon>Talaromyces</taxon>
        <taxon>Talaromyces sect. Bacilispori</taxon>
    </lineage>
</organism>
<evidence type="ECO:0000313" key="7">
    <source>
        <dbReference type="EMBL" id="KAH8692801.1"/>
    </source>
</evidence>
<dbReference type="GO" id="GO:0000976">
    <property type="term" value="F:transcription cis-regulatory region binding"/>
    <property type="evidence" value="ECO:0007669"/>
    <property type="project" value="TreeGrafter"/>
</dbReference>
<feature type="region of interest" description="Disordered" evidence="6">
    <location>
        <begin position="86"/>
        <end position="106"/>
    </location>
</feature>
<accession>A0AAD4KJN1</accession>
<dbReference type="GO" id="GO:0005634">
    <property type="term" value="C:nucleus"/>
    <property type="evidence" value="ECO:0007669"/>
    <property type="project" value="UniProtKB-SubCell"/>
</dbReference>
<evidence type="ECO:0008006" key="9">
    <source>
        <dbReference type="Google" id="ProtNLM"/>
    </source>
</evidence>
<sequence>MQSPPCARCLRLNIPCTVEPCYRRVNRRDRVQQLEAQVQELKDILNREKPETAANSTHSVDTASFHHSDVRSTDLNAMDESIIVSRAEPPAEQEIPSEEHQKPESTDYTLGSVRLSVMQVEQLVHIFFEKYHPMLPFLEESRTPAEYYRASRLLFWSIIAVSARNFSTDPSLLMKLTPALSELLWKTITSNPISLAQVQALILNSCWPLPNFRFWSDKSPVYANLALIYATHLGLHMPGHEQEYSQKKVPSTNIHIVERSNAWIACRIVAQSVTINLGLPPLAPLGYNFSQAHEEDMTLNIPLHLKHNFLIQNSSFRATQVLFSLRESSSTYTPTDTYAELESIENDFYLLHQSLEKELSFINSVRLSGAILLFQCLYFVQDKSQRRKQRKEGILRAYETATKLITTAISHDSAHEELLYSPVIVGRLIFVAALVIFRVLHSIYATATTISGQQPDRNAGQILYNSACFAIRRCSVQSNGRDFSMRMADLLKALWRGGENDAELCSQEPTVKVQSRLGAGIVFDCLQIWRGYGNPSKDPSRECSRGNSNTRNGPQQQQNSLGQTSSYQPQSFATLQQGSVGSEWVNDSSLPIDLFDGVMSGGWEEMLNPDWNFLDEFHQNTQDWEL</sequence>
<reference evidence="7" key="1">
    <citation type="submission" date="2021-12" db="EMBL/GenBank/DDBJ databases">
        <title>Convergent genome expansion in fungi linked to evolution of root-endophyte symbiosis.</title>
        <authorList>
            <consortium name="DOE Joint Genome Institute"/>
            <person name="Ke Y.-H."/>
            <person name="Bonito G."/>
            <person name="Liao H.-L."/>
            <person name="Looney B."/>
            <person name="Rojas-Flechas A."/>
            <person name="Nash J."/>
            <person name="Hameed K."/>
            <person name="Schadt C."/>
            <person name="Martin F."/>
            <person name="Crous P.W."/>
            <person name="Miettinen O."/>
            <person name="Magnuson J.K."/>
            <person name="Labbe J."/>
            <person name="Jacobson D."/>
            <person name="Doktycz M.J."/>
            <person name="Veneault-Fourrey C."/>
            <person name="Kuo A."/>
            <person name="Mondo S."/>
            <person name="Calhoun S."/>
            <person name="Riley R."/>
            <person name="Ohm R."/>
            <person name="LaButti K."/>
            <person name="Andreopoulos B."/>
            <person name="Pangilinan J."/>
            <person name="Nolan M."/>
            <person name="Tritt A."/>
            <person name="Clum A."/>
            <person name="Lipzen A."/>
            <person name="Daum C."/>
            <person name="Barry K."/>
            <person name="Grigoriev I.V."/>
            <person name="Vilgalys R."/>
        </authorList>
    </citation>
    <scope>NUCLEOTIDE SEQUENCE</scope>
    <source>
        <strain evidence="7">PMI_201</strain>
    </source>
</reference>